<evidence type="ECO:0000259" key="2">
    <source>
        <dbReference type="Pfam" id="PF00534"/>
    </source>
</evidence>
<dbReference type="PANTHER" id="PTHR45947">
    <property type="entry name" value="SULFOQUINOVOSYL TRANSFERASE SQD2"/>
    <property type="match status" value="1"/>
</dbReference>
<dbReference type="Proteomes" id="UP000318995">
    <property type="component" value="Unassembled WGS sequence"/>
</dbReference>
<keyword evidence="3" id="KW-0808">Transferase</keyword>
<comment type="caution">
    <text evidence="3">The sequence shown here is derived from an EMBL/GenBank/DDBJ whole genome shotgun (WGS) entry which is preliminary data.</text>
</comment>
<dbReference type="Pfam" id="PF00534">
    <property type="entry name" value="Glycos_transf_1"/>
    <property type="match status" value="1"/>
</dbReference>
<dbReference type="InterPro" id="IPR001296">
    <property type="entry name" value="Glyco_trans_1"/>
</dbReference>
<dbReference type="PANTHER" id="PTHR45947:SF3">
    <property type="entry name" value="SULFOQUINOVOSYL TRANSFERASE SQD2"/>
    <property type="match status" value="1"/>
</dbReference>
<dbReference type="SUPFAM" id="SSF53756">
    <property type="entry name" value="UDP-Glycosyltransferase/glycogen phosphorylase"/>
    <property type="match status" value="1"/>
</dbReference>
<dbReference type="EC" id="2.4.1.250" evidence="3"/>
<dbReference type="RefSeq" id="WP_146570988.1">
    <property type="nucleotide sequence ID" value="NZ_SJPH01000001.1"/>
</dbReference>
<dbReference type="OrthoDB" id="9814612at2"/>
<gene>
    <name evidence="3" type="primary">mshA</name>
    <name evidence="3" type="ORF">Pla111_04920</name>
</gene>
<feature type="region of interest" description="Disordered" evidence="1">
    <location>
        <begin position="434"/>
        <end position="473"/>
    </location>
</feature>
<name>A0A5C5WE25_9BACT</name>
<evidence type="ECO:0000313" key="3">
    <source>
        <dbReference type="EMBL" id="TWT48717.1"/>
    </source>
</evidence>
<protein>
    <submittedName>
        <fullName evidence="3">D-inositol 3-phosphate glycosyltransferase</fullName>
        <ecNumber evidence="3">2.4.1.250</ecNumber>
    </submittedName>
</protein>
<feature type="domain" description="Glycosyl transferase family 1" evidence="2">
    <location>
        <begin position="245"/>
        <end position="401"/>
    </location>
</feature>
<keyword evidence="3" id="KW-0328">Glycosyltransferase</keyword>
<sequence>MIASTSSPFAIHDASPEMAGGARVLQVAFACHPDHSMESRNGWRRATHAARRHRVTLIYGDSTPVELLQRRAEEEGVGDRLELVPVQAGVIGKRWLRSATTYYAGLRLWHRSAYAVAKQLHAAEPFDLVHQTTFCGYREPGYCWKLGVPFVWGPVGGTHAFPARFLGQLSCPRTLWIELCRNAINAWQLRFSRHVRHAAKQSAVLLSATRAAQADLRQALGVDSTVCLETAIDGPIAEPRDARPAGEPVRILWAGRLRAWKTLPLLLRALARMPAEFRYELRVMGVGACEPKWRELAERLGIAQHIQWIGWPAYAETYEQYRWADAFAFTSMRDTSGTGLLESLASGTPIVAVNHQGAADIVNASCGLLVPVTGPEACINAFAEHLLRLYNDKPLWKRLSDGALAQAERHTWEDQADALLGWYERALHAQTAPATAIKLPKASGSPTTRSNPAGRGTTQPPASPRTVQIQSTV</sequence>
<feature type="compositionally biased region" description="Polar residues" evidence="1">
    <location>
        <begin position="444"/>
        <end position="473"/>
    </location>
</feature>
<dbReference type="Gene3D" id="3.40.50.2000">
    <property type="entry name" value="Glycogen Phosphorylase B"/>
    <property type="match status" value="2"/>
</dbReference>
<keyword evidence="4" id="KW-1185">Reference proteome</keyword>
<evidence type="ECO:0000256" key="1">
    <source>
        <dbReference type="SAM" id="MobiDB-lite"/>
    </source>
</evidence>
<dbReference type="InterPro" id="IPR050194">
    <property type="entry name" value="Glycosyltransferase_grp1"/>
</dbReference>
<dbReference type="EMBL" id="SJPH01000001">
    <property type="protein sequence ID" value="TWT48717.1"/>
    <property type="molecule type" value="Genomic_DNA"/>
</dbReference>
<proteinExistence type="predicted"/>
<evidence type="ECO:0000313" key="4">
    <source>
        <dbReference type="Proteomes" id="UP000318995"/>
    </source>
</evidence>
<dbReference type="CDD" id="cd03801">
    <property type="entry name" value="GT4_PimA-like"/>
    <property type="match status" value="1"/>
</dbReference>
<organism evidence="3 4">
    <name type="scientific">Botrimarina hoheduenensis</name>
    <dbReference type="NCBI Taxonomy" id="2528000"/>
    <lineage>
        <taxon>Bacteria</taxon>
        <taxon>Pseudomonadati</taxon>
        <taxon>Planctomycetota</taxon>
        <taxon>Planctomycetia</taxon>
        <taxon>Pirellulales</taxon>
        <taxon>Lacipirellulaceae</taxon>
        <taxon>Botrimarina</taxon>
    </lineage>
</organism>
<accession>A0A5C5WE25</accession>
<reference evidence="3 4" key="1">
    <citation type="submission" date="2019-02" db="EMBL/GenBank/DDBJ databases">
        <title>Deep-cultivation of Planctomycetes and their phenomic and genomic characterization uncovers novel biology.</title>
        <authorList>
            <person name="Wiegand S."/>
            <person name="Jogler M."/>
            <person name="Boedeker C."/>
            <person name="Pinto D."/>
            <person name="Vollmers J."/>
            <person name="Rivas-Marin E."/>
            <person name="Kohn T."/>
            <person name="Peeters S.H."/>
            <person name="Heuer A."/>
            <person name="Rast P."/>
            <person name="Oberbeckmann S."/>
            <person name="Bunk B."/>
            <person name="Jeske O."/>
            <person name="Meyerdierks A."/>
            <person name="Storesund J.E."/>
            <person name="Kallscheuer N."/>
            <person name="Luecker S."/>
            <person name="Lage O.M."/>
            <person name="Pohl T."/>
            <person name="Merkel B.J."/>
            <person name="Hornburger P."/>
            <person name="Mueller R.-W."/>
            <person name="Bruemmer F."/>
            <person name="Labrenz M."/>
            <person name="Spormann A.M."/>
            <person name="Op Den Camp H."/>
            <person name="Overmann J."/>
            <person name="Amann R."/>
            <person name="Jetten M.S.M."/>
            <person name="Mascher T."/>
            <person name="Medema M.H."/>
            <person name="Devos D.P."/>
            <person name="Kaster A.-K."/>
            <person name="Ovreas L."/>
            <person name="Rohde M."/>
            <person name="Galperin M.Y."/>
            <person name="Jogler C."/>
        </authorList>
    </citation>
    <scope>NUCLEOTIDE SEQUENCE [LARGE SCALE GENOMIC DNA]</scope>
    <source>
        <strain evidence="3 4">Pla111</strain>
    </source>
</reference>
<dbReference type="AlphaFoldDB" id="A0A5C5WE25"/>
<dbReference type="GO" id="GO:0102710">
    <property type="term" value="F:D-inositol-3-phosphate glycosyltransferase activity"/>
    <property type="evidence" value="ECO:0007669"/>
    <property type="project" value="UniProtKB-EC"/>
</dbReference>